<evidence type="ECO:0000313" key="2">
    <source>
        <dbReference type="Proteomes" id="UP001062846"/>
    </source>
</evidence>
<keyword evidence="2" id="KW-1185">Reference proteome</keyword>
<dbReference type="Proteomes" id="UP001062846">
    <property type="component" value="Chromosome 10"/>
</dbReference>
<reference evidence="1" key="1">
    <citation type="submission" date="2022-02" db="EMBL/GenBank/DDBJ databases">
        <title>Plant Genome Project.</title>
        <authorList>
            <person name="Zhang R.-G."/>
        </authorList>
    </citation>
    <scope>NUCLEOTIDE SEQUENCE</scope>
    <source>
        <strain evidence="1">AT1</strain>
    </source>
</reference>
<protein>
    <submittedName>
        <fullName evidence="1">Uncharacterized protein</fullName>
    </submittedName>
</protein>
<gene>
    <name evidence="1" type="ORF">RHMOL_Rhmol10G0097800</name>
</gene>
<dbReference type="EMBL" id="CM046397">
    <property type="protein sequence ID" value="KAI8534535.1"/>
    <property type="molecule type" value="Genomic_DNA"/>
</dbReference>
<organism evidence="1 2">
    <name type="scientific">Rhododendron molle</name>
    <name type="common">Chinese azalea</name>
    <name type="synonym">Azalea mollis</name>
    <dbReference type="NCBI Taxonomy" id="49168"/>
    <lineage>
        <taxon>Eukaryota</taxon>
        <taxon>Viridiplantae</taxon>
        <taxon>Streptophyta</taxon>
        <taxon>Embryophyta</taxon>
        <taxon>Tracheophyta</taxon>
        <taxon>Spermatophyta</taxon>
        <taxon>Magnoliopsida</taxon>
        <taxon>eudicotyledons</taxon>
        <taxon>Gunneridae</taxon>
        <taxon>Pentapetalae</taxon>
        <taxon>asterids</taxon>
        <taxon>Ericales</taxon>
        <taxon>Ericaceae</taxon>
        <taxon>Ericoideae</taxon>
        <taxon>Rhodoreae</taxon>
        <taxon>Rhododendron</taxon>
    </lineage>
</organism>
<proteinExistence type="predicted"/>
<sequence length="93" mass="10673">MIVGRNQHTKMTRNCRPLGSYTLHDHASKLSLTTAKTNHFAYLFRDNLQQTDVRKKQIYNRHPHLRPQPPNSLVNPTLQPPKTAETFTTAGSH</sequence>
<name>A0ACC0M0Q6_RHOML</name>
<accession>A0ACC0M0Q6</accession>
<comment type="caution">
    <text evidence="1">The sequence shown here is derived from an EMBL/GenBank/DDBJ whole genome shotgun (WGS) entry which is preliminary data.</text>
</comment>
<evidence type="ECO:0000313" key="1">
    <source>
        <dbReference type="EMBL" id="KAI8534535.1"/>
    </source>
</evidence>